<organism evidence="1 2">
    <name type="scientific">Trichostrongylus colubriformis</name>
    <name type="common">Black scour worm</name>
    <dbReference type="NCBI Taxonomy" id="6319"/>
    <lineage>
        <taxon>Eukaryota</taxon>
        <taxon>Metazoa</taxon>
        <taxon>Ecdysozoa</taxon>
        <taxon>Nematoda</taxon>
        <taxon>Chromadorea</taxon>
        <taxon>Rhabditida</taxon>
        <taxon>Rhabditina</taxon>
        <taxon>Rhabditomorpha</taxon>
        <taxon>Strongyloidea</taxon>
        <taxon>Trichostrongylidae</taxon>
        <taxon>Trichostrongylus</taxon>
    </lineage>
</organism>
<proteinExistence type="predicted"/>
<gene>
    <name evidence="1" type="ORF">GCK32_014206</name>
</gene>
<dbReference type="EMBL" id="WIXE01023305">
    <property type="protein sequence ID" value="KAK5966628.1"/>
    <property type="molecule type" value="Genomic_DNA"/>
</dbReference>
<name>A0AAN8F7T3_TRICO</name>
<sequence length="84" mass="9143">MQPFVRSMRNGAIKVVTTTTVTPMEDMADMVATAMEVMVIIMEVSVEDEALDVVDEDLEGLVGYSGESAVDLDRINAKCTNEVD</sequence>
<accession>A0AAN8F7T3</accession>
<dbReference type="AlphaFoldDB" id="A0AAN8F7T3"/>
<evidence type="ECO:0000313" key="1">
    <source>
        <dbReference type="EMBL" id="KAK5966628.1"/>
    </source>
</evidence>
<reference evidence="1 2" key="1">
    <citation type="submission" date="2019-10" db="EMBL/GenBank/DDBJ databases">
        <title>Assembly and Annotation for the nematode Trichostrongylus colubriformis.</title>
        <authorList>
            <person name="Martin J."/>
        </authorList>
    </citation>
    <scope>NUCLEOTIDE SEQUENCE [LARGE SCALE GENOMIC DNA]</scope>
    <source>
        <strain evidence="1">G859</strain>
        <tissue evidence="1">Whole worm</tissue>
    </source>
</reference>
<comment type="caution">
    <text evidence="1">The sequence shown here is derived from an EMBL/GenBank/DDBJ whole genome shotgun (WGS) entry which is preliminary data.</text>
</comment>
<protein>
    <submittedName>
        <fullName evidence="1">Uncharacterized protein</fullName>
    </submittedName>
</protein>
<dbReference type="Proteomes" id="UP001331761">
    <property type="component" value="Unassembled WGS sequence"/>
</dbReference>
<keyword evidence="2" id="KW-1185">Reference proteome</keyword>
<evidence type="ECO:0000313" key="2">
    <source>
        <dbReference type="Proteomes" id="UP001331761"/>
    </source>
</evidence>